<feature type="compositionally biased region" description="Low complexity" evidence="1">
    <location>
        <begin position="500"/>
        <end position="514"/>
    </location>
</feature>
<feature type="compositionally biased region" description="Basic and acidic residues" evidence="1">
    <location>
        <begin position="288"/>
        <end position="310"/>
    </location>
</feature>
<reference evidence="5" key="2">
    <citation type="submission" date="2012-11" db="EMBL/GenBank/DDBJ databases">
        <authorList>
            <person name="Kuo A."/>
            <person name="Curtis B.A."/>
            <person name="Tanifuji G."/>
            <person name="Burki F."/>
            <person name="Gruber A."/>
            <person name="Irimia M."/>
            <person name="Maruyama S."/>
            <person name="Arias M.C."/>
            <person name="Ball S.G."/>
            <person name="Gile G.H."/>
            <person name="Hirakawa Y."/>
            <person name="Hopkins J.F."/>
            <person name="Rensing S.A."/>
            <person name="Schmutz J."/>
            <person name="Symeonidi A."/>
            <person name="Elias M."/>
            <person name="Eveleigh R.J."/>
            <person name="Herman E.K."/>
            <person name="Klute M.J."/>
            <person name="Nakayama T."/>
            <person name="Obornik M."/>
            <person name="Reyes-Prieto A."/>
            <person name="Armbrust E.V."/>
            <person name="Aves S.J."/>
            <person name="Beiko R.G."/>
            <person name="Coutinho P."/>
            <person name="Dacks J.B."/>
            <person name="Durnford D.G."/>
            <person name="Fast N.M."/>
            <person name="Green B.R."/>
            <person name="Grisdale C."/>
            <person name="Hempe F."/>
            <person name="Henrissat B."/>
            <person name="Hoppner M.P."/>
            <person name="Ishida K.-I."/>
            <person name="Kim E."/>
            <person name="Koreny L."/>
            <person name="Kroth P.G."/>
            <person name="Liu Y."/>
            <person name="Malik S.-B."/>
            <person name="Maier U.G."/>
            <person name="McRose D."/>
            <person name="Mock T."/>
            <person name="Neilson J.A."/>
            <person name="Onodera N.T."/>
            <person name="Poole A.M."/>
            <person name="Pritham E.J."/>
            <person name="Richards T.A."/>
            <person name="Rocap G."/>
            <person name="Roy S.W."/>
            <person name="Sarai C."/>
            <person name="Schaack S."/>
            <person name="Shirato S."/>
            <person name="Slamovits C.H."/>
            <person name="Spencer D.F."/>
            <person name="Suzuki S."/>
            <person name="Worden A.Z."/>
            <person name="Zauner S."/>
            <person name="Barry K."/>
            <person name="Bell C."/>
            <person name="Bharti A.K."/>
            <person name="Crow J.A."/>
            <person name="Grimwood J."/>
            <person name="Kramer R."/>
            <person name="Lindquist E."/>
            <person name="Lucas S."/>
            <person name="Salamov A."/>
            <person name="McFadden G.I."/>
            <person name="Lane C.E."/>
            <person name="Keeling P.J."/>
            <person name="Gray M.W."/>
            <person name="Grigoriev I.V."/>
            <person name="Archibald J.M."/>
        </authorList>
    </citation>
    <scope>NUCLEOTIDE SEQUENCE</scope>
    <source>
        <strain evidence="5">CCMP2712</strain>
    </source>
</reference>
<dbReference type="KEGG" id="gtt:GUITHDRAFT_141255"/>
<dbReference type="HOGENOM" id="CLU_379696_0_0_1"/>
<feature type="region of interest" description="Disordered" evidence="1">
    <location>
        <begin position="1"/>
        <end position="22"/>
    </location>
</feature>
<name>L1J1A4_GUITC</name>
<organism evidence="3">
    <name type="scientific">Guillardia theta (strain CCMP2712)</name>
    <name type="common">Cryptophyte</name>
    <dbReference type="NCBI Taxonomy" id="905079"/>
    <lineage>
        <taxon>Eukaryota</taxon>
        <taxon>Cryptophyceae</taxon>
        <taxon>Pyrenomonadales</taxon>
        <taxon>Geminigeraceae</taxon>
        <taxon>Guillardia</taxon>
    </lineage>
</organism>
<dbReference type="RefSeq" id="XP_005829278.1">
    <property type="nucleotide sequence ID" value="XM_005829221.1"/>
</dbReference>
<dbReference type="PaxDb" id="55529-EKX42298"/>
<feature type="compositionally biased region" description="Basic and acidic residues" evidence="1">
    <location>
        <begin position="114"/>
        <end position="128"/>
    </location>
</feature>
<keyword evidence="5" id="KW-1185">Reference proteome</keyword>
<feature type="region of interest" description="Disordered" evidence="1">
    <location>
        <begin position="53"/>
        <end position="174"/>
    </location>
</feature>
<evidence type="ECO:0000313" key="3">
    <source>
        <dbReference type="EMBL" id="EKX42298.1"/>
    </source>
</evidence>
<feature type="compositionally biased region" description="Polar residues" evidence="1">
    <location>
        <begin position="515"/>
        <end position="525"/>
    </location>
</feature>
<accession>L1J1A4</accession>
<evidence type="ECO:0000259" key="2">
    <source>
        <dbReference type="Pfam" id="PF10571"/>
    </source>
</evidence>
<dbReference type="EMBL" id="JH993017">
    <property type="protein sequence ID" value="EKX42298.1"/>
    <property type="molecule type" value="Genomic_DNA"/>
</dbReference>
<reference evidence="3 5" key="1">
    <citation type="journal article" date="2012" name="Nature">
        <title>Algal genomes reveal evolutionary mosaicism and the fate of nucleomorphs.</title>
        <authorList>
            <consortium name="DOE Joint Genome Institute"/>
            <person name="Curtis B.A."/>
            <person name="Tanifuji G."/>
            <person name="Burki F."/>
            <person name="Gruber A."/>
            <person name="Irimia M."/>
            <person name="Maruyama S."/>
            <person name="Arias M.C."/>
            <person name="Ball S.G."/>
            <person name="Gile G.H."/>
            <person name="Hirakawa Y."/>
            <person name="Hopkins J.F."/>
            <person name="Kuo A."/>
            <person name="Rensing S.A."/>
            <person name="Schmutz J."/>
            <person name="Symeonidi A."/>
            <person name="Elias M."/>
            <person name="Eveleigh R.J."/>
            <person name="Herman E.K."/>
            <person name="Klute M.J."/>
            <person name="Nakayama T."/>
            <person name="Obornik M."/>
            <person name="Reyes-Prieto A."/>
            <person name="Armbrust E.V."/>
            <person name="Aves S.J."/>
            <person name="Beiko R.G."/>
            <person name="Coutinho P."/>
            <person name="Dacks J.B."/>
            <person name="Durnford D.G."/>
            <person name="Fast N.M."/>
            <person name="Green B.R."/>
            <person name="Grisdale C.J."/>
            <person name="Hempel F."/>
            <person name="Henrissat B."/>
            <person name="Hoppner M.P."/>
            <person name="Ishida K."/>
            <person name="Kim E."/>
            <person name="Koreny L."/>
            <person name="Kroth P.G."/>
            <person name="Liu Y."/>
            <person name="Malik S.B."/>
            <person name="Maier U.G."/>
            <person name="McRose D."/>
            <person name="Mock T."/>
            <person name="Neilson J.A."/>
            <person name="Onodera N.T."/>
            <person name="Poole A.M."/>
            <person name="Pritham E.J."/>
            <person name="Richards T.A."/>
            <person name="Rocap G."/>
            <person name="Roy S.W."/>
            <person name="Sarai C."/>
            <person name="Schaack S."/>
            <person name="Shirato S."/>
            <person name="Slamovits C.H."/>
            <person name="Spencer D.F."/>
            <person name="Suzuki S."/>
            <person name="Worden A.Z."/>
            <person name="Zauner S."/>
            <person name="Barry K."/>
            <person name="Bell C."/>
            <person name="Bharti A.K."/>
            <person name="Crow J.A."/>
            <person name="Grimwood J."/>
            <person name="Kramer R."/>
            <person name="Lindquist E."/>
            <person name="Lucas S."/>
            <person name="Salamov A."/>
            <person name="McFadden G.I."/>
            <person name="Lane C.E."/>
            <person name="Keeling P.J."/>
            <person name="Gray M.W."/>
            <person name="Grigoriev I.V."/>
            <person name="Archibald J.M."/>
        </authorList>
    </citation>
    <scope>NUCLEOTIDE SEQUENCE</scope>
    <source>
        <strain evidence="3 5">CCMP2712</strain>
    </source>
</reference>
<feature type="region of interest" description="Disordered" evidence="1">
    <location>
        <begin position="497"/>
        <end position="562"/>
    </location>
</feature>
<feature type="domain" description="UPF0547" evidence="2">
    <location>
        <begin position="435"/>
        <end position="458"/>
    </location>
</feature>
<dbReference type="OMA" id="YRDWREE"/>
<reference evidence="4" key="3">
    <citation type="submission" date="2015-06" db="UniProtKB">
        <authorList>
            <consortium name="EnsemblProtists"/>
        </authorList>
    </citation>
    <scope>IDENTIFICATION</scope>
</reference>
<evidence type="ECO:0000256" key="1">
    <source>
        <dbReference type="SAM" id="MobiDB-lite"/>
    </source>
</evidence>
<dbReference type="Pfam" id="PF10571">
    <property type="entry name" value="UPF0547"/>
    <property type="match status" value="1"/>
</dbReference>
<feature type="region of interest" description="Disordered" evidence="1">
    <location>
        <begin position="392"/>
        <end position="435"/>
    </location>
</feature>
<sequence>MERHGEALTEIRQPPLASPQKRTKLDIFGSDNSVKASSWHGRPSGRTWRLAWEPEGEGEGEEEEVMKGLPPKVVARTNSPTRRKLVVRGNSFETKDSPNFENGTIFEMEVEEPEDKKDKENDKDKEKGEEEEEGREEDQQCEVKGKKASSSSSSSSDQKAAGGPAKSTLDDKKTKLQQDGNALLPAIPALVGGGNADTENAAAALAMLQNMAGGVATGAGGAGGMMVLGMLRGKQEEERRQGGDGGVRGSEQQVPVLVKSDGTKIPLSGELLSKLGVPWLAAVPMEGKGGRGGEHRRAAAGEEERRRALWPEESPSTSAARGVQGMNLNLESPEKQEEEGRKEEAPKKGAEVRGKSTRRGEAAASKDRDKVGELSRADEAAIAALQELGASVEAWESSEEAGRRNRSSGSLQSPGTGGSSVNSRHGAARGRQVTRACPGCGERISIACKFCALCGYTFRRPSSQPNSAKDGAASPLAALAPDSASTEGGAGEGLELRKLSSASSPVSASSAGGSNQESRVSSPHVLSTGGGGGGANQAEEEGAGEEASVSGGGAGGTPRPTVTRVTANSLELHKIKEQARRAREKQLLARLQSLLFDQRDSPPSASEVTYNFVLGCAVDALKDRFLRKGMSIAHLGLEELALEPATPRGQEGGGSGNAEMEKHKIKEQQRRARKRQLLSTLQSMVLGEAEATTKSSGITGNYILELVVVELEKERLEAPAANVAVKVEGD</sequence>
<dbReference type="EnsemblProtists" id="EKX42298">
    <property type="protein sequence ID" value="EKX42298"/>
    <property type="gene ID" value="GUITHDRAFT_141255"/>
</dbReference>
<dbReference type="InterPro" id="IPR018886">
    <property type="entry name" value="UPF0547"/>
</dbReference>
<evidence type="ECO:0000313" key="5">
    <source>
        <dbReference type="Proteomes" id="UP000011087"/>
    </source>
</evidence>
<feature type="region of interest" description="Disordered" evidence="1">
    <location>
        <begin position="284"/>
        <end position="374"/>
    </location>
</feature>
<dbReference type="GeneID" id="17299022"/>
<dbReference type="OrthoDB" id="10635361at2759"/>
<dbReference type="Proteomes" id="UP000011087">
    <property type="component" value="Unassembled WGS sequence"/>
</dbReference>
<dbReference type="AlphaFoldDB" id="L1J1A4"/>
<gene>
    <name evidence="3" type="ORF">GUITHDRAFT_141255</name>
</gene>
<protein>
    <recommendedName>
        <fullName evidence="2">UPF0547 domain-containing protein</fullName>
    </recommendedName>
</protein>
<proteinExistence type="predicted"/>
<feature type="compositionally biased region" description="Acidic residues" evidence="1">
    <location>
        <begin position="54"/>
        <end position="64"/>
    </location>
</feature>
<feature type="compositionally biased region" description="Basic and acidic residues" evidence="1">
    <location>
        <begin position="332"/>
        <end position="374"/>
    </location>
</feature>
<feature type="compositionally biased region" description="Polar residues" evidence="1">
    <location>
        <begin position="407"/>
        <end position="423"/>
    </location>
</feature>
<evidence type="ECO:0000313" key="4">
    <source>
        <dbReference type="EnsemblProtists" id="EKX42298"/>
    </source>
</evidence>